<dbReference type="InterPro" id="IPR003609">
    <property type="entry name" value="Pan_app"/>
</dbReference>
<gene>
    <name evidence="2" type="ORF">MGAL_10B085382</name>
</gene>
<organism evidence="2 3">
    <name type="scientific">Mytilus galloprovincialis</name>
    <name type="common">Mediterranean mussel</name>
    <dbReference type="NCBI Taxonomy" id="29158"/>
    <lineage>
        <taxon>Eukaryota</taxon>
        <taxon>Metazoa</taxon>
        <taxon>Spiralia</taxon>
        <taxon>Lophotrochozoa</taxon>
        <taxon>Mollusca</taxon>
        <taxon>Bivalvia</taxon>
        <taxon>Autobranchia</taxon>
        <taxon>Pteriomorphia</taxon>
        <taxon>Mytilida</taxon>
        <taxon>Mytiloidea</taxon>
        <taxon>Mytilidae</taxon>
        <taxon>Mytilinae</taxon>
        <taxon>Mytilus</taxon>
    </lineage>
</organism>
<dbReference type="CDD" id="cd00037">
    <property type="entry name" value="CLECT"/>
    <property type="match status" value="1"/>
</dbReference>
<evidence type="ECO:0000313" key="2">
    <source>
        <dbReference type="EMBL" id="VDI28741.1"/>
    </source>
</evidence>
<name>A0A8B6E4D4_MYTGA</name>
<evidence type="ECO:0000313" key="3">
    <source>
        <dbReference type="Proteomes" id="UP000596742"/>
    </source>
</evidence>
<dbReference type="SMART" id="SM00034">
    <property type="entry name" value="CLECT"/>
    <property type="match status" value="1"/>
</dbReference>
<dbReference type="OrthoDB" id="6119292at2759"/>
<dbReference type="SUPFAM" id="SSF56436">
    <property type="entry name" value="C-type lectin-like"/>
    <property type="match status" value="1"/>
</dbReference>
<protein>
    <recommendedName>
        <fullName evidence="1">C-type lectin domain-containing protein</fullName>
    </recommendedName>
</protein>
<evidence type="ECO:0000259" key="1">
    <source>
        <dbReference type="PROSITE" id="PS50041"/>
    </source>
</evidence>
<comment type="caution">
    <text evidence="2">The sequence shown here is derived from an EMBL/GenBank/DDBJ whole genome shotgun (WGS) entry which is preliminary data.</text>
</comment>
<dbReference type="Gene3D" id="3.50.4.10">
    <property type="entry name" value="Hepatocyte Growth Factor"/>
    <property type="match status" value="1"/>
</dbReference>
<dbReference type="Proteomes" id="UP000596742">
    <property type="component" value="Unassembled WGS sequence"/>
</dbReference>
<dbReference type="PROSITE" id="PS50041">
    <property type="entry name" value="C_TYPE_LECTIN_2"/>
    <property type="match status" value="1"/>
</dbReference>
<feature type="domain" description="C-type lectin" evidence="1">
    <location>
        <begin position="101"/>
        <end position="208"/>
    </location>
</feature>
<dbReference type="Pfam" id="PF00024">
    <property type="entry name" value="PAN_1"/>
    <property type="match status" value="1"/>
</dbReference>
<accession>A0A8B6E4D4</accession>
<sequence length="237" mass="27079">MLQQYAVNDDTYDGKFHTSNAVYHATVTSLVHCASLCLDDMRCLSYFYNTQSKECALHAISFKHTVPSQSGDGWKFYLTEDRSGRCSSDDGFIYYRDLDFCYKIYDPVPGNISDLKLTCDSANAELIKVDTEEKQKYVELISADFPVPKVCIQGTDTIDPQQQWTFDDGTLMTYFNWNQQHHQPEGRKGNLVTQLCIQGTDTVVDNSWTFDDGTPMTYFKWNKEYRQPDGGKGHVGI</sequence>
<dbReference type="Gene3D" id="3.10.100.10">
    <property type="entry name" value="Mannose-Binding Protein A, subunit A"/>
    <property type="match status" value="1"/>
</dbReference>
<keyword evidence="3" id="KW-1185">Reference proteome</keyword>
<dbReference type="InterPro" id="IPR016187">
    <property type="entry name" value="CTDL_fold"/>
</dbReference>
<dbReference type="InterPro" id="IPR001304">
    <property type="entry name" value="C-type_lectin-like"/>
</dbReference>
<dbReference type="AlphaFoldDB" id="A0A8B6E4D4"/>
<dbReference type="InterPro" id="IPR016186">
    <property type="entry name" value="C-type_lectin-like/link_sf"/>
</dbReference>
<proteinExistence type="predicted"/>
<reference evidence="2" key="1">
    <citation type="submission" date="2018-11" db="EMBL/GenBank/DDBJ databases">
        <authorList>
            <person name="Alioto T."/>
            <person name="Alioto T."/>
        </authorList>
    </citation>
    <scope>NUCLEOTIDE SEQUENCE</scope>
</reference>
<dbReference type="SUPFAM" id="SSF57414">
    <property type="entry name" value="Hairpin loop containing domain-like"/>
    <property type="match status" value="1"/>
</dbReference>
<dbReference type="EMBL" id="UYJE01004519">
    <property type="protein sequence ID" value="VDI28741.1"/>
    <property type="molecule type" value="Genomic_DNA"/>
</dbReference>